<gene>
    <name evidence="4" type="ORF">RJ640_029294</name>
</gene>
<dbReference type="EMBL" id="JAVXUO010001791">
    <property type="protein sequence ID" value="KAK2979136.1"/>
    <property type="molecule type" value="Genomic_DNA"/>
</dbReference>
<name>A0AA88RHG8_9ASTE</name>
<keyword evidence="2" id="KW-0862">Zinc</keyword>
<dbReference type="Gene3D" id="3.40.50.720">
    <property type="entry name" value="NAD(P)-binding Rossmann-like Domain"/>
    <property type="match status" value="2"/>
</dbReference>
<evidence type="ECO:0008006" key="6">
    <source>
        <dbReference type="Google" id="ProtNLM"/>
    </source>
</evidence>
<evidence type="ECO:0000313" key="4">
    <source>
        <dbReference type="EMBL" id="KAK2979136.1"/>
    </source>
</evidence>
<evidence type="ECO:0000256" key="2">
    <source>
        <dbReference type="ARBA" id="ARBA00022833"/>
    </source>
</evidence>
<evidence type="ECO:0000256" key="3">
    <source>
        <dbReference type="ARBA" id="ARBA00023002"/>
    </source>
</evidence>
<reference evidence="4" key="1">
    <citation type="submission" date="2022-12" db="EMBL/GenBank/DDBJ databases">
        <title>Draft genome assemblies for two species of Escallonia (Escalloniales).</title>
        <authorList>
            <person name="Chanderbali A."/>
            <person name="Dervinis C."/>
            <person name="Anghel I."/>
            <person name="Soltis D."/>
            <person name="Soltis P."/>
            <person name="Zapata F."/>
        </authorList>
    </citation>
    <scope>NUCLEOTIDE SEQUENCE</scope>
    <source>
        <strain evidence="4">UCBG92.1500</strain>
        <tissue evidence="4">Leaf</tissue>
    </source>
</reference>
<proteinExistence type="predicted"/>
<keyword evidence="1" id="KW-0479">Metal-binding</keyword>
<dbReference type="GO" id="GO:0016616">
    <property type="term" value="F:oxidoreductase activity, acting on the CH-OH group of donors, NAD or NADP as acceptor"/>
    <property type="evidence" value="ECO:0007669"/>
    <property type="project" value="InterPro"/>
</dbReference>
<dbReference type="SUPFAM" id="SSF51735">
    <property type="entry name" value="NAD(P)-binding Rossmann-fold domains"/>
    <property type="match status" value="1"/>
</dbReference>
<comment type="caution">
    <text evidence="4">The sequence shown here is derived from an EMBL/GenBank/DDBJ whole genome shotgun (WGS) entry which is preliminary data.</text>
</comment>
<evidence type="ECO:0000256" key="1">
    <source>
        <dbReference type="ARBA" id="ARBA00022723"/>
    </source>
</evidence>
<protein>
    <recommendedName>
        <fullName evidence="6">Alcohol dehydrogenase-like C-terminal domain-containing protein</fullName>
    </recommendedName>
</protein>
<dbReference type="InterPro" id="IPR036291">
    <property type="entry name" value="NAD(P)-bd_dom_sf"/>
</dbReference>
<dbReference type="Proteomes" id="UP001187471">
    <property type="component" value="Unassembled WGS sequence"/>
</dbReference>
<sequence length="339" mass="36974">MPCRRFVKVVCRLALSSIFLISNFVRPIAFVLEGKKKKQQKLGFLLSIVVVPNTYLYRDCEVPGRAFFDEKIKWLAKFKVGDKVGIGCAWLDLVVDATSTAEAILKINVFAGQTRCHLMLVSPLLCAGITTYSPLKYFGLDKPGLGGVGHVAAKLAKAFGTQVTVISTNPTKKQEAIEHLGADLFLVSNDQDQMQLVLLGSPKALELPVMPMLAGRKIVAGSGIEGMKGSQKMIDLCAKHNITADVEIIPMDYVNAAMDRLAKADVRYRLVIDVGNTSKAASSKDVVEFWSFSSGMCLCGQLHFSGRLFTAPALSPKSLNTKLLCTGFFPCDLNFNQDD</sequence>
<keyword evidence="5" id="KW-1185">Reference proteome</keyword>
<evidence type="ECO:0000313" key="5">
    <source>
        <dbReference type="Proteomes" id="UP001187471"/>
    </source>
</evidence>
<dbReference type="GO" id="GO:0046872">
    <property type="term" value="F:metal ion binding"/>
    <property type="evidence" value="ECO:0007669"/>
    <property type="project" value="UniProtKB-KW"/>
</dbReference>
<keyword evidence="3" id="KW-0560">Oxidoreductase</keyword>
<dbReference type="InterPro" id="IPR047109">
    <property type="entry name" value="CAD-like"/>
</dbReference>
<organism evidence="4 5">
    <name type="scientific">Escallonia rubra</name>
    <dbReference type="NCBI Taxonomy" id="112253"/>
    <lineage>
        <taxon>Eukaryota</taxon>
        <taxon>Viridiplantae</taxon>
        <taxon>Streptophyta</taxon>
        <taxon>Embryophyta</taxon>
        <taxon>Tracheophyta</taxon>
        <taxon>Spermatophyta</taxon>
        <taxon>Magnoliopsida</taxon>
        <taxon>eudicotyledons</taxon>
        <taxon>Gunneridae</taxon>
        <taxon>Pentapetalae</taxon>
        <taxon>asterids</taxon>
        <taxon>campanulids</taxon>
        <taxon>Escalloniales</taxon>
        <taxon>Escalloniaceae</taxon>
        <taxon>Escallonia</taxon>
    </lineage>
</organism>
<dbReference type="AlphaFoldDB" id="A0AA88RHG8"/>
<dbReference type="PANTHER" id="PTHR42683">
    <property type="entry name" value="ALDEHYDE REDUCTASE"/>
    <property type="match status" value="1"/>
</dbReference>
<accession>A0AA88RHG8</accession>
<dbReference type="Gene3D" id="3.90.180.10">
    <property type="entry name" value="Medium-chain alcohol dehydrogenases, catalytic domain"/>
    <property type="match status" value="2"/>
</dbReference>